<sequence length="185" mass="19988">MFLTTIACNYHLLQHLLVLLTHLRLAPHLPQPVPPLPLHLLVPLFAPYISCSYSSITLAAGVIIISCQLSATLAALAAAAAAYTLCYASSFIFTLALALTSSSPLNHPAISIPVATVDITSSATTRYPRHPYKQPRCTINLRHLAPYLLVAHRRVLIAQPCTVPAARSNRMRPHVRPATAADTDS</sequence>
<feature type="transmembrane region" description="Helical" evidence="1">
    <location>
        <begin position="73"/>
        <end position="99"/>
    </location>
</feature>
<keyword evidence="1" id="KW-1133">Transmembrane helix</keyword>
<feature type="transmembrane region" description="Helical" evidence="1">
    <location>
        <begin position="45"/>
        <end position="66"/>
    </location>
</feature>
<evidence type="ECO:0000313" key="3">
    <source>
        <dbReference type="Proteomes" id="UP000187429"/>
    </source>
</evidence>
<comment type="caution">
    <text evidence="2">The sequence shown here is derived from an EMBL/GenBank/DDBJ whole genome shotgun (WGS) entry which is preliminary data.</text>
</comment>
<gene>
    <name evidence="2" type="ORF">AYI69_g9576</name>
</gene>
<dbReference type="Proteomes" id="UP000187429">
    <property type="component" value="Unassembled WGS sequence"/>
</dbReference>
<keyword evidence="1" id="KW-0472">Membrane</keyword>
<organism evidence="2 3">
    <name type="scientific">Smittium culicis</name>
    <dbReference type="NCBI Taxonomy" id="133412"/>
    <lineage>
        <taxon>Eukaryota</taxon>
        <taxon>Fungi</taxon>
        <taxon>Fungi incertae sedis</taxon>
        <taxon>Zoopagomycota</taxon>
        <taxon>Kickxellomycotina</taxon>
        <taxon>Harpellomycetes</taxon>
        <taxon>Harpellales</taxon>
        <taxon>Legeriomycetaceae</taxon>
        <taxon>Smittium</taxon>
    </lineage>
</organism>
<proteinExistence type="predicted"/>
<keyword evidence="3" id="KW-1185">Reference proteome</keyword>
<name>A0A1R1XBT0_9FUNG</name>
<keyword evidence="1" id="KW-0812">Transmembrane</keyword>
<evidence type="ECO:0000256" key="1">
    <source>
        <dbReference type="SAM" id="Phobius"/>
    </source>
</evidence>
<dbReference type="EMBL" id="LSSM01005730">
    <property type="protein sequence ID" value="OMJ12073.1"/>
    <property type="molecule type" value="Genomic_DNA"/>
</dbReference>
<dbReference type="AlphaFoldDB" id="A0A1R1XBT0"/>
<reference evidence="3" key="1">
    <citation type="submission" date="2017-01" db="EMBL/GenBank/DDBJ databases">
        <authorList>
            <person name="Wang Y."/>
            <person name="White M."/>
            <person name="Kvist S."/>
            <person name="Moncalvo J.-M."/>
        </authorList>
    </citation>
    <scope>NUCLEOTIDE SEQUENCE [LARGE SCALE GENOMIC DNA]</scope>
    <source>
        <strain evidence="3">ID-206-W2</strain>
    </source>
</reference>
<accession>A0A1R1XBT0</accession>
<protein>
    <submittedName>
        <fullName evidence="2">Uncharacterized protein</fullName>
    </submittedName>
</protein>
<evidence type="ECO:0000313" key="2">
    <source>
        <dbReference type="EMBL" id="OMJ12073.1"/>
    </source>
</evidence>